<organism evidence="2 3">
    <name type="scientific">Phtheirospermum japonicum</name>
    <dbReference type="NCBI Taxonomy" id="374723"/>
    <lineage>
        <taxon>Eukaryota</taxon>
        <taxon>Viridiplantae</taxon>
        <taxon>Streptophyta</taxon>
        <taxon>Embryophyta</taxon>
        <taxon>Tracheophyta</taxon>
        <taxon>Spermatophyta</taxon>
        <taxon>Magnoliopsida</taxon>
        <taxon>eudicotyledons</taxon>
        <taxon>Gunneridae</taxon>
        <taxon>Pentapetalae</taxon>
        <taxon>asterids</taxon>
        <taxon>lamiids</taxon>
        <taxon>Lamiales</taxon>
        <taxon>Orobanchaceae</taxon>
        <taxon>Orobanchaceae incertae sedis</taxon>
        <taxon>Phtheirospermum</taxon>
    </lineage>
</organism>
<sequence>MMLKDFLRDDYYQHSCTSCKSTAFSKSNKPPPAVVLLRSWSKKAAATKVSAVQKLINAVRFLQFVKSPLTVLPRSNSRKLGKGKKDILADHVMPEEGKVKVKVKVKDILRWRSFRDTVEDESTPLDYPTSPNRTTTTTTSSCSKRSSWCDSDFTAEEELPFWGGENEDGLLGKKCFHGTNAALLRNTKGDWSIEECEQQSPVSVFDSPFQEVRESISPYHPIVANFERARCILTRRIEELDCATKSKHTRKHSFRGEIAICEGVNEAEDKAKQLLSHVKGDSQTQQVNNDHMIYDFFMHELSINGKLPDIEFDNEILRMAKSWINGEYAESYEWEVENTREAYVKDMEKGVFWNKFKQEQEEMSIELEVMVLNELIDEALVEFFTE</sequence>
<dbReference type="PANTHER" id="PTHR33623">
    <property type="entry name" value="OS04G0572500 PROTEIN"/>
    <property type="match status" value="1"/>
</dbReference>
<reference evidence="2" key="1">
    <citation type="submission" date="2020-07" db="EMBL/GenBank/DDBJ databases">
        <title>Ethylene signaling mediates host invasion by parasitic plants.</title>
        <authorList>
            <person name="Yoshida S."/>
        </authorList>
    </citation>
    <scope>NUCLEOTIDE SEQUENCE</scope>
    <source>
        <strain evidence="2">Okayama</strain>
    </source>
</reference>
<proteinExistence type="predicted"/>
<keyword evidence="3" id="KW-1185">Reference proteome</keyword>
<name>A0A830CH00_9LAMI</name>
<evidence type="ECO:0008006" key="4">
    <source>
        <dbReference type="Google" id="ProtNLM"/>
    </source>
</evidence>
<dbReference type="EMBL" id="BMAC01000531">
    <property type="protein sequence ID" value="GFP98526.1"/>
    <property type="molecule type" value="Genomic_DNA"/>
</dbReference>
<evidence type="ECO:0000256" key="1">
    <source>
        <dbReference type="SAM" id="MobiDB-lite"/>
    </source>
</evidence>
<dbReference type="PANTHER" id="PTHR33623:SF17">
    <property type="entry name" value="DUF4378 DOMAIN-CONTAINING PROTEIN"/>
    <property type="match status" value="1"/>
</dbReference>
<protein>
    <recommendedName>
        <fullName evidence="4">DUF4378 domain-containing protein</fullName>
    </recommendedName>
</protein>
<evidence type="ECO:0000313" key="2">
    <source>
        <dbReference type="EMBL" id="GFP98526.1"/>
    </source>
</evidence>
<gene>
    <name evidence="2" type="ORF">PHJA_001996500</name>
</gene>
<dbReference type="AlphaFoldDB" id="A0A830CH00"/>
<evidence type="ECO:0000313" key="3">
    <source>
        <dbReference type="Proteomes" id="UP000653305"/>
    </source>
</evidence>
<feature type="compositionally biased region" description="Low complexity" evidence="1">
    <location>
        <begin position="128"/>
        <end position="141"/>
    </location>
</feature>
<dbReference type="Proteomes" id="UP000653305">
    <property type="component" value="Unassembled WGS sequence"/>
</dbReference>
<dbReference type="OrthoDB" id="1669163at2759"/>
<comment type="caution">
    <text evidence="2">The sequence shown here is derived from an EMBL/GenBank/DDBJ whole genome shotgun (WGS) entry which is preliminary data.</text>
</comment>
<feature type="region of interest" description="Disordered" evidence="1">
    <location>
        <begin position="120"/>
        <end position="141"/>
    </location>
</feature>
<accession>A0A830CH00</accession>